<evidence type="ECO:0000259" key="6">
    <source>
        <dbReference type="PROSITE" id="PS50915"/>
    </source>
</evidence>
<dbReference type="FunFam" id="2.60.20.10:FF:000007">
    <property type="entry name" value="Crystallin gamma N"/>
    <property type="match status" value="1"/>
</dbReference>
<dbReference type="EMBL" id="JAFHDT010000005">
    <property type="protein sequence ID" value="KAI7809307.1"/>
    <property type="molecule type" value="Genomic_DNA"/>
</dbReference>
<gene>
    <name evidence="7" type="ORF">IRJ41_004826</name>
</gene>
<comment type="similarity">
    <text evidence="2">Belongs to the beta/gamma-crystallin family.</text>
</comment>
<dbReference type="FunFam" id="2.60.20.10:FF:000003">
    <property type="entry name" value="Crystallin gamma S"/>
    <property type="match status" value="1"/>
</dbReference>
<dbReference type="SMART" id="SM00247">
    <property type="entry name" value="XTALbg"/>
    <property type="match status" value="2"/>
</dbReference>
<proteinExistence type="inferred from homology"/>
<feature type="domain" description="Beta/gamma crystallin 'Greek key'" evidence="6">
    <location>
        <begin position="47"/>
        <end position="89"/>
    </location>
</feature>
<evidence type="ECO:0000313" key="8">
    <source>
        <dbReference type="Proteomes" id="UP001059041"/>
    </source>
</evidence>
<keyword evidence="5" id="KW-0677">Repeat</keyword>
<accession>A0A9W8C7A0</accession>
<dbReference type="Gene3D" id="2.60.20.10">
    <property type="entry name" value="Crystallins"/>
    <property type="match status" value="2"/>
</dbReference>
<evidence type="ECO:0000256" key="2">
    <source>
        <dbReference type="ARBA" id="ARBA00009646"/>
    </source>
</evidence>
<dbReference type="PROSITE" id="PS50915">
    <property type="entry name" value="CRYSTALLIN_BETA_GAMMA"/>
    <property type="match status" value="4"/>
</dbReference>
<comment type="caution">
    <text evidence="7">The sequence shown here is derived from an EMBL/GenBank/DDBJ whole genome shotgun (WGS) entry which is preliminary data.</text>
</comment>
<dbReference type="Proteomes" id="UP001059041">
    <property type="component" value="Linkage Group LG5"/>
</dbReference>
<sequence>MSQYSGKIVFFEGKFFMGRRLVVFGDSENFQDRGFMNRVNSIRVESGAWVCFDHPDFKGQQYMLEKGEYPDFQRWNAHNDHMGSCKPIKMHGQHYRMELFESQNFTGQCVELCEDCPFLQSTGFSKNSLNAIKVYGDGAWVMYEEPNYRGRMYIVERGNYGSFMDWQAENPNIQSICRVINSS</sequence>
<keyword evidence="4" id="KW-0273">Eye lens protein</keyword>
<feature type="domain" description="Beta/gamma crystallin 'Greek key'" evidence="6">
    <location>
        <begin position="6"/>
        <end position="46"/>
    </location>
</feature>
<dbReference type="GO" id="GO:0002088">
    <property type="term" value="P:lens development in camera-type eye"/>
    <property type="evidence" value="ECO:0007669"/>
    <property type="project" value="TreeGrafter"/>
</dbReference>
<evidence type="ECO:0000256" key="1">
    <source>
        <dbReference type="ARBA" id="ARBA00003689"/>
    </source>
</evidence>
<dbReference type="PANTHER" id="PTHR11818">
    <property type="entry name" value="BETA/GAMMA CRYSTALLIN"/>
    <property type="match status" value="1"/>
</dbReference>
<comment type="subunit">
    <text evidence="3">Monomer.</text>
</comment>
<dbReference type="InterPro" id="IPR011024">
    <property type="entry name" value="G_crystallin-like"/>
</dbReference>
<evidence type="ECO:0000313" key="7">
    <source>
        <dbReference type="EMBL" id="KAI7809307.1"/>
    </source>
</evidence>
<feature type="domain" description="Beta/gamma crystallin 'Greek key'" evidence="6">
    <location>
        <begin position="95"/>
        <end position="136"/>
    </location>
</feature>
<feature type="domain" description="Beta/gamma crystallin 'Greek key'" evidence="6">
    <location>
        <begin position="138"/>
        <end position="181"/>
    </location>
</feature>
<dbReference type="InterPro" id="IPR001064">
    <property type="entry name" value="Beta/gamma_crystallin"/>
</dbReference>
<reference evidence="7" key="1">
    <citation type="submission" date="2021-02" db="EMBL/GenBank/DDBJ databases">
        <title>Comparative genomics reveals that relaxation of natural selection precedes convergent phenotypic evolution of cavefish.</title>
        <authorList>
            <person name="Peng Z."/>
        </authorList>
    </citation>
    <scope>NUCLEOTIDE SEQUENCE</scope>
    <source>
        <tissue evidence="7">Muscle</tissue>
    </source>
</reference>
<evidence type="ECO:0000256" key="3">
    <source>
        <dbReference type="ARBA" id="ARBA00011245"/>
    </source>
</evidence>
<dbReference type="AlphaFoldDB" id="A0A9W8C7A0"/>
<name>A0A9W8C7A0_TRIRA</name>
<dbReference type="Pfam" id="PF00030">
    <property type="entry name" value="Crystall"/>
    <property type="match status" value="2"/>
</dbReference>
<protein>
    <submittedName>
        <fullName evidence="7">Gamma-crystallin N-A</fullName>
    </submittedName>
</protein>
<comment type="function">
    <text evidence="1">Crystallins are the dominant structural components of the vertebrate eye lens.</text>
</comment>
<dbReference type="SUPFAM" id="SSF49695">
    <property type="entry name" value="gamma-Crystallin-like"/>
    <property type="match status" value="1"/>
</dbReference>
<dbReference type="GO" id="GO:0005212">
    <property type="term" value="F:structural constituent of eye lens"/>
    <property type="evidence" value="ECO:0007669"/>
    <property type="project" value="UniProtKB-KW"/>
</dbReference>
<dbReference type="PANTHER" id="PTHR11818:SF22">
    <property type="entry name" value="GAMMA-CRYSTALLIN N"/>
    <property type="match status" value="1"/>
</dbReference>
<dbReference type="InterPro" id="IPR050252">
    <property type="entry name" value="Beta/Gamma-Crystallin"/>
</dbReference>
<evidence type="ECO:0000256" key="5">
    <source>
        <dbReference type="ARBA" id="ARBA00022737"/>
    </source>
</evidence>
<evidence type="ECO:0000256" key="4">
    <source>
        <dbReference type="ARBA" id="ARBA00022613"/>
    </source>
</evidence>
<organism evidence="7 8">
    <name type="scientific">Triplophysa rosa</name>
    <name type="common">Cave loach</name>
    <dbReference type="NCBI Taxonomy" id="992332"/>
    <lineage>
        <taxon>Eukaryota</taxon>
        <taxon>Metazoa</taxon>
        <taxon>Chordata</taxon>
        <taxon>Craniata</taxon>
        <taxon>Vertebrata</taxon>
        <taxon>Euteleostomi</taxon>
        <taxon>Actinopterygii</taxon>
        <taxon>Neopterygii</taxon>
        <taxon>Teleostei</taxon>
        <taxon>Ostariophysi</taxon>
        <taxon>Cypriniformes</taxon>
        <taxon>Nemacheilidae</taxon>
        <taxon>Triplophysa</taxon>
    </lineage>
</organism>
<keyword evidence="8" id="KW-1185">Reference proteome</keyword>
<dbReference type="PRINTS" id="PR01367">
    <property type="entry name" value="BGCRYSTALLIN"/>
</dbReference>
<dbReference type="GO" id="GO:0007601">
    <property type="term" value="P:visual perception"/>
    <property type="evidence" value="ECO:0007669"/>
    <property type="project" value="TreeGrafter"/>
</dbReference>